<evidence type="ECO:0000313" key="8">
    <source>
        <dbReference type="Proteomes" id="UP000215509"/>
    </source>
</evidence>
<keyword evidence="2" id="KW-0479">Metal-binding</keyword>
<protein>
    <submittedName>
        <fullName evidence="7">Cytochrome C oxidase subunit II</fullName>
    </submittedName>
</protein>
<organism evidence="7 8">
    <name type="scientific">Paenibacillus rigui</name>
    <dbReference type="NCBI Taxonomy" id="554312"/>
    <lineage>
        <taxon>Bacteria</taxon>
        <taxon>Bacillati</taxon>
        <taxon>Bacillota</taxon>
        <taxon>Bacilli</taxon>
        <taxon>Bacillales</taxon>
        <taxon>Paenibacillaceae</taxon>
        <taxon>Paenibacillus</taxon>
    </lineage>
</organism>
<keyword evidence="3" id="KW-0186">Copper</keyword>
<evidence type="ECO:0000256" key="1">
    <source>
        <dbReference type="ARBA" id="ARBA00004196"/>
    </source>
</evidence>
<feature type="domain" description="EfeO-type cupredoxin-like" evidence="6">
    <location>
        <begin position="44"/>
        <end position="134"/>
    </location>
</feature>
<comment type="caution">
    <text evidence="7">The sequence shown here is derived from an EMBL/GenBank/DDBJ whole genome shotgun (WGS) entry which is preliminary data.</text>
</comment>
<dbReference type="SUPFAM" id="SSF49503">
    <property type="entry name" value="Cupredoxins"/>
    <property type="match status" value="1"/>
</dbReference>
<dbReference type="AlphaFoldDB" id="A0A229UT44"/>
<evidence type="ECO:0000256" key="2">
    <source>
        <dbReference type="ARBA" id="ARBA00022723"/>
    </source>
</evidence>
<dbReference type="InterPro" id="IPR051403">
    <property type="entry name" value="NosZ/Cyto_c_oxidase_sub2"/>
</dbReference>
<evidence type="ECO:0000313" key="7">
    <source>
        <dbReference type="EMBL" id="OXM86696.1"/>
    </source>
</evidence>
<evidence type="ECO:0000256" key="3">
    <source>
        <dbReference type="ARBA" id="ARBA00023008"/>
    </source>
</evidence>
<dbReference type="PANTHER" id="PTHR42838:SF2">
    <property type="entry name" value="NITROUS-OXIDE REDUCTASE"/>
    <property type="match status" value="1"/>
</dbReference>
<feature type="chain" id="PRO_5039281205" evidence="5">
    <location>
        <begin position="20"/>
        <end position="136"/>
    </location>
</feature>
<dbReference type="EMBL" id="NMQW01000013">
    <property type="protein sequence ID" value="OXM86696.1"/>
    <property type="molecule type" value="Genomic_DNA"/>
</dbReference>
<dbReference type="Proteomes" id="UP000215509">
    <property type="component" value="Unassembled WGS sequence"/>
</dbReference>
<feature type="compositionally biased region" description="Gly residues" evidence="4">
    <location>
        <begin position="34"/>
        <end position="44"/>
    </location>
</feature>
<dbReference type="RefSeq" id="WP_094014643.1">
    <property type="nucleotide sequence ID" value="NZ_NMQW01000013.1"/>
</dbReference>
<keyword evidence="8" id="KW-1185">Reference proteome</keyword>
<dbReference type="PANTHER" id="PTHR42838">
    <property type="entry name" value="CYTOCHROME C OXIDASE SUBUNIT II"/>
    <property type="match status" value="1"/>
</dbReference>
<comment type="subcellular location">
    <subcellularLocation>
        <location evidence="1">Cell envelope</location>
    </subcellularLocation>
</comment>
<dbReference type="Pfam" id="PF13473">
    <property type="entry name" value="Cupredoxin_1"/>
    <property type="match status" value="1"/>
</dbReference>
<dbReference type="InterPro" id="IPR028096">
    <property type="entry name" value="EfeO_Cupredoxin"/>
</dbReference>
<evidence type="ECO:0000259" key="6">
    <source>
        <dbReference type="Pfam" id="PF13473"/>
    </source>
</evidence>
<evidence type="ECO:0000256" key="4">
    <source>
        <dbReference type="SAM" id="MobiDB-lite"/>
    </source>
</evidence>
<reference evidence="7 8" key="1">
    <citation type="submission" date="2017-07" db="EMBL/GenBank/DDBJ databases">
        <title>Genome sequencing and assembly of Paenibacillus rigui.</title>
        <authorList>
            <person name="Mayilraj S."/>
        </authorList>
    </citation>
    <scope>NUCLEOTIDE SEQUENCE [LARGE SCALE GENOMIC DNA]</scope>
    <source>
        <strain evidence="7 8">JCM 16352</strain>
    </source>
</reference>
<dbReference type="Gene3D" id="2.60.40.420">
    <property type="entry name" value="Cupredoxins - blue copper proteins"/>
    <property type="match status" value="1"/>
</dbReference>
<feature type="region of interest" description="Disordered" evidence="4">
    <location>
        <begin position="24"/>
        <end position="44"/>
    </location>
</feature>
<dbReference type="OrthoDB" id="279535at2"/>
<accession>A0A229UT44</accession>
<dbReference type="GO" id="GO:0030313">
    <property type="term" value="C:cell envelope"/>
    <property type="evidence" value="ECO:0007669"/>
    <property type="project" value="UniProtKB-SubCell"/>
</dbReference>
<dbReference type="PROSITE" id="PS51257">
    <property type="entry name" value="PROKAR_LIPOPROTEIN"/>
    <property type="match status" value="1"/>
</dbReference>
<keyword evidence="5" id="KW-0732">Signal</keyword>
<dbReference type="InterPro" id="IPR008972">
    <property type="entry name" value="Cupredoxin"/>
</dbReference>
<name>A0A229UT44_9BACL</name>
<sequence length="136" mass="14138">MKKLIVLALAISLVFALSACGKKETAQPPAAGGTTTGGTTTGGAAAGGAQNIKLTATNWKFDQPEYKVKQGQDVTVTLENKEGLHGAQIKDFNVNLSGNTLTKTFKADKAGTYDIICSVPCGQGHLNMKAKLIVES</sequence>
<evidence type="ECO:0000256" key="5">
    <source>
        <dbReference type="SAM" id="SignalP"/>
    </source>
</evidence>
<proteinExistence type="predicted"/>
<dbReference type="GO" id="GO:0046872">
    <property type="term" value="F:metal ion binding"/>
    <property type="evidence" value="ECO:0007669"/>
    <property type="project" value="UniProtKB-KW"/>
</dbReference>
<feature type="signal peptide" evidence="5">
    <location>
        <begin position="1"/>
        <end position="19"/>
    </location>
</feature>
<gene>
    <name evidence="7" type="ORF">CF651_09640</name>
</gene>